<evidence type="ECO:0000313" key="3">
    <source>
        <dbReference type="Proteomes" id="UP001596447"/>
    </source>
</evidence>
<protein>
    <submittedName>
        <fullName evidence="2">DUF4382 domain-containing protein</fullName>
    </submittedName>
</protein>
<dbReference type="Pfam" id="PF14321">
    <property type="entry name" value="DUF4382"/>
    <property type="match status" value="1"/>
</dbReference>
<dbReference type="EMBL" id="JBHTAR010000011">
    <property type="protein sequence ID" value="MFC7199933.1"/>
    <property type="molecule type" value="Genomic_DNA"/>
</dbReference>
<feature type="domain" description="DUF4382" evidence="1">
    <location>
        <begin position="27"/>
        <end position="160"/>
    </location>
</feature>
<name>A0ABD5Z449_9EURY</name>
<dbReference type="Proteomes" id="UP001596447">
    <property type="component" value="Unassembled WGS sequence"/>
</dbReference>
<comment type="caution">
    <text evidence="2">The sequence shown here is derived from an EMBL/GenBank/DDBJ whole genome shotgun (WGS) entry which is preliminary data.</text>
</comment>
<accession>A0ABD5Z449</accession>
<keyword evidence="3" id="KW-1185">Reference proteome</keyword>
<dbReference type="InterPro" id="IPR025491">
    <property type="entry name" value="DUF4382"/>
</dbReference>
<proteinExistence type="predicted"/>
<dbReference type="PROSITE" id="PS51257">
    <property type="entry name" value="PROKAR_LIPOPROTEIN"/>
    <property type="match status" value="1"/>
</dbReference>
<dbReference type="RefSeq" id="WP_279529855.1">
    <property type="nucleotide sequence ID" value="NZ_CP122312.1"/>
</dbReference>
<gene>
    <name evidence="2" type="ORF">ACFQJ9_11030</name>
</gene>
<evidence type="ECO:0000313" key="2">
    <source>
        <dbReference type="EMBL" id="MFC7199933.1"/>
    </source>
</evidence>
<dbReference type="AlphaFoldDB" id="A0ABD5Z449"/>
<evidence type="ECO:0000259" key="1">
    <source>
        <dbReference type="Pfam" id="PF14321"/>
    </source>
</evidence>
<reference evidence="2 3" key="1">
    <citation type="journal article" date="2019" name="Int. J. Syst. Evol. Microbiol.">
        <title>The Global Catalogue of Microorganisms (GCM) 10K type strain sequencing project: providing services to taxonomists for standard genome sequencing and annotation.</title>
        <authorList>
            <consortium name="The Broad Institute Genomics Platform"/>
            <consortium name="The Broad Institute Genome Sequencing Center for Infectious Disease"/>
            <person name="Wu L."/>
            <person name="Ma J."/>
        </authorList>
    </citation>
    <scope>NUCLEOTIDE SEQUENCE [LARGE SCALE GENOMIC DNA]</scope>
    <source>
        <strain evidence="2 3">XZGYJ-43</strain>
    </source>
</reference>
<organism evidence="2 3">
    <name type="scientific">Halospeciosus flavus</name>
    <dbReference type="NCBI Taxonomy" id="3032283"/>
    <lineage>
        <taxon>Archaea</taxon>
        <taxon>Methanobacteriati</taxon>
        <taxon>Methanobacteriota</taxon>
        <taxon>Stenosarchaea group</taxon>
        <taxon>Halobacteria</taxon>
        <taxon>Halobacteriales</taxon>
        <taxon>Halobacteriaceae</taxon>
        <taxon>Halospeciosus</taxon>
    </lineage>
</organism>
<sequence length="182" mass="19276">MRRRTFLAGTATTAATALAGCMGGGSTGTLATKVSDQPGDIGDFETLIIHVTTVYVKPTDGERKSFDVDQTVDLTKLTGENTALVGEQELATGEYEFLQLQAEATEAKLKSGGSADVSTPGEAPLKFNKNFEIRANQTTTFVADFTPVQQGQTNRYVLQPVADEVKVIYEGEGGSGNQTNSS</sequence>